<keyword evidence="3" id="KW-1185">Reference proteome</keyword>
<name>A0A136Q8Q6_9FIRM</name>
<protein>
    <submittedName>
        <fullName evidence="2">Transcriptional regulator, LacI family</fullName>
    </submittedName>
</protein>
<proteinExistence type="predicted"/>
<dbReference type="InterPro" id="IPR000843">
    <property type="entry name" value="HTH_LacI"/>
</dbReference>
<comment type="caution">
    <text evidence="2">The sequence shown here is derived from an EMBL/GenBank/DDBJ whole genome shotgun (WGS) entry which is preliminary data.</text>
</comment>
<dbReference type="PROSITE" id="PS00356">
    <property type="entry name" value="HTH_LACI_1"/>
    <property type="match status" value="1"/>
</dbReference>
<dbReference type="OrthoDB" id="9796186at2"/>
<sequence length="35" mass="3729">MVRMKDVAEHAGVSVATVSNVITGKNFVSPTVKKK</sequence>
<organism evidence="2 3">
    <name type="scientific">Christensenella minuta</name>
    <dbReference type="NCBI Taxonomy" id="626937"/>
    <lineage>
        <taxon>Bacteria</taxon>
        <taxon>Bacillati</taxon>
        <taxon>Bacillota</taxon>
        <taxon>Clostridia</taxon>
        <taxon>Christensenellales</taxon>
        <taxon>Christensenellaceae</taxon>
        <taxon>Christensenella</taxon>
    </lineage>
</organism>
<evidence type="ECO:0000313" key="3">
    <source>
        <dbReference type="Proteomes" id="UP000070366"/>
    </source>
</evidence>
<dbReference type="InterPro" id="IPR010982">
    <property type="entry name" value="Lambda_DNA-bd_dom_sf"/>
</dbReference>
<evidence type="ECO:0000259" key="1">
    <source>
        <dbReference type="PROSITE" id="PS50932"/>
    </source>
</evidence>
<dbReference type="AlphaFoldDB" id="A0A136Q8Q6"/>
<dbReference type="Pfam" id="PF00356">
    <property type="entry name" value="LacI"/>
    <property type="match status" value="1"/>
</dbReference>
<dbReference type="EMBL" id="LSZW01000003">
    <property type="protein sequence ID" value="KXK67060.1"/>
    <property type="molecule type" value="Genomic_DNA"/>
</dbReference>
<dbReference type="PROSITE" id="PS50932">
    <property type="entry name" value="HTH_LACI_2"/>
    <property type="match status" value="1"/>
</dbReference>
<feature type="domain" description="HTH lacI-type" evidence="1">
    <location>
        <begin position="2"/>
        <end position="35"/>
    </location>
</feature>
<dbReference type="GO" id="GO:0006355">
    <property type="term" value="P:regulation of DNA-templated transcription"/>
    <property type="evidence" value="ECO:0007669"/>
    <property type="project" value="InterPro"/>
</dbReference>
<evidence type="ECO:0000313" key="2">
    <source>
        <dbReference type="EMBL" id="KXK67060.1"/>
    </source>
</evidence>
<gene>
    <name evidence="2" type="ORF">HMPREF3293_00073</name>
</gene>
<reference evidence="2 3" key="1">
    <citation type="submission" date="2016-02" db="EMBL/GenBank/DDBJ databases">
        <authorList>
            <person name="Wen L."/>
            <person name="He K."/>
            <person name="Yang H."/>
        </authorList>
    </citation>
    <scope>NUCLEOTIDE SEQUENCE [LARGE SCALE GENOMIC DNA]</scope>
    <source>
        <strain evidence="2 3">DSM 22607</strain>
    </source>
</reference>
<dbReference type="STRING" id="626937.HMPREF3293_00073"/>
<accession>A0A136Q8Q6</accession>
<dbReference type="Proteomes" id="UP000070366">
    <property type="component" value="Unassembled WGS sequence"/>
</dbReference>
<dbReference type="RefSeq" id="WP_082770986.1">
    <property type="nucleotide sequence ID" value="NZ_CABMOF010000021.1"/>
</dbReference>
<dbReference type="SUPFAM" id="SSF47413">
    <property type="entry name" value="lambda repressor-like DNA-binding domains"/>
    <property type="match status" value="1"/>
</dbReference>
<dbReference type="GO" id="GO:0003677">
    <property type="term" value="F:DNA binding"/>
    <property type="evidence" value="ECO:0007669"/>
    <property type="project" value="InterPro"/>
</dbReference>
<dbReference type="KEGG" id="cmiu:B1H56_11690"/>
<dbReference type="Gene3D" id="1.10.260.40">
    <property type="entry name" value="lambda repressor-like DNA-binding domains"/>
    <property type="match status" value="1"/>
</dbReference>
<dbReference type="CDD" id="cd01392">
    <property type="entry name" value="HTH_LacI"/>
    <property type="match status" value="1"/>
</dbReference>